<evidence type="ECO:0000256" key="8">
    <source>
        <dbReference type="ARBA" id="ARBA00022840"/>
    </source>
</evidence>
<dbReference type="InterPro" id="IPR014710">
    <property type="entry name" value="RmlC-like_jellyroll"/>
</dbReference>
<evidence type="ECO:0000256" key="12">
    <source>
        <dbReference type="PIRNR" id="PIRNR000559"/>
    </source>
</evidence>
<dbReference type="CDD" id="cd05572">
    <property type="entry name" value="STKc_cGK"/>
    <property type="match status" value="1"/>
</dbReference>
<feature type="binding site" evidence="14">
    <location>
        <begin position="369"/>
        <end position="377"/>
    </location>
    <ligand>
        <name>ATP</name>
        <dbReference type="ChEBI" id="CHEBI:30616"/>
    </ligand>
</feature>
<accession>A0A1Y1LUJ4</accession>
<dbReference type="InterPro" id="IPR008271">
    <property type="entry name" value="Ser/Thr_kinase_AS"/>
</dbReference>
<dbReference type="InterPro" id="IPR000719">
    <property type="entry name" value="Prot_kinase_dom"/>
</dbReference>
<keyword evidence="9 12" id="KW-0142">cGMP-binding</keyword>
<dbReference type="PROSITE" id="PS00107">
    <property type="entry name" value="PROTEIN_KINASE_ATP"/>
    <property type="match status" value="1"/>
</dbReference>
<dbReference type="EC" id="2.7.11.12" evidence="2 12"/>
<feature type="binding site" evidence="14 15">
    <location>
        <position position="393"/>
    </location>
    <ligand>
        <name>ATP</name>
        <dbReference type="ChEBI" id="CHEBI:30616"/>
    </ligand>
</feature>
<dbReference type="PRINTS" id="PR00103">
    <property type="entry name" value="CAMPKINASE"/>
</dbReference>
<name>A0A1Y1LUJ4_PHOPY</name>
<dbReference type="InterPro" id="IPR000961">
    <property type="entry name" value="AGC-kinase_C"/>
</dbReference>
<evidence type="ECO:0000256" key="4">
    <source>
        <dbReference type="ARBA" id="ARBA00022535"/>
    </source>
</evidence>
<evidence type="ECO:0000259" key="18">
    <source>
        <dbReference type="PROSITE" id="PS51285"/>
    </source>
</evidence>
<evidence type="ECO:0000256" key="6">
    <source>
        <dbReference type="ARBA" id="ARBA00022741"/>
    </source>
</evidence>
<dbReference type="PROSITE" id="PS50042">
    <property type="entry name" value="CNMP_BINDING_3"/>
    <property type="match status" value="2"/>
</dbReference>
<dbReference type="Pfam" id="PF00069">
    <property type="entry name" value="Pkinase"/>
    <property type="match status" value="1"/>
</dbReference>
<evidence type="ECO:0000256" key="9">
    <source>
        <dbReference type="ARBA" id="ARBA00022992"/>
    </source>
</evidence>
<dbReference type="GO" id="GO:0005524">
    <property type="term" value="F:ATP binding"/>
    <property type="evidence" value="ECO:0007669"/>
    <property type="project" value="UniProtKB-UniRule"/>
</dbReference>
<dbReference type="InterPro" id="IPR002374">
    <property type="entry name" value="cGMP_dep_kinase"/>
</dbReference>
<feature type="domain" description="Cyclic nucleotide-binding" evidence="17">
    <location>
        <begin position="229"/>
        <end position="325"/>
    </location>
</feature>
<dbReference type="PROSITE" id="PS50011">
    <property type="entry name" value="PROTEIN_KINASE_DOM"/>
    <property type="match status" value="1"/>
</dbReference>
<dbReference type="InterPro" id="IPR017441">
    <property type="entry name" value="Protein_kinase_ATP_BS"/>
</dbReference>
<evidence type="ECO:0000256" key="14">
    <source>
        <dbReference type="PIRSR" id="PIRSR000559-2"/>
    </source>
</evidence>
<comment type="similarity">
    <text evidence="1 12">Belongs to the protein kinase superfamily. AGC Ser/Thr protein kinase family. cGMP subfamily.</text>
</comment>
<dbReference type="Gene3D" id="1.10.510.10">
    <property type="entry name" value="Transferase(Phosphotransferase) domain 1"/>
    <property type="match status" value="1"/>
</dbReference>
<feature type="domain" description="Protein kinase" evidence="16">
    <location>
        <begin position="363"/>
        <end position="627"/>
    </location>
</feature>
<dbReference type="InterPro" id="IPR018488">
    <property type="entry name" value="cNMP-bd_CS"/>
</dbReference>
<keyword evidence="5 12" id="KW-0808">Transferase</keyword>
<keyword evidence="8 12" id="KW-0067">ATP-binding</keyword>
<dbReference type="EMBL" id="GEZM01051852">
    <property type="protein sequence ID" value="JAV74667.1"/>
    <property type="molecule type" value="Transcribed_RNA"/>
</dbReference>
<dbReference type="PANTHER" id="PTHR24353:SF144">
    <property type="match status" value="1"/>
</dbReference>
<keyword evidence="4 12" id="KW-0140">cGMP</keyword>
<dbReference type="GO" id="GO:0030553">
    <property type="term" value="F:cGMP binding"/>
    <property type="evidence" value="ECO:0007669"/>
    <property type="project" value="UniProtKB-KW"/>
</dbReference>
<dbReference type="AlphaFoldDB" id="A0A1Y1LUJ4"/>
<keyword evidence="7 12" id="KW-0418">Kinase</keyword>
<dbReference type="SUPFAM" id="SSF56112">
    <property type="entry name" value="Protein kinase-like (PK-like)"/>
    <property type="match status" value="1"/>
</dbReference>
<evidence type="ECO:0000259" key="17">
    <source>
        <dbReference type="PROSITE" id="PS50042"/>
    </source>
</evidence>
<dbReference type="FunFam" id="1.10.510.10:FF:000210">
    <property type="entry name" value="Non-specific serine/threonine protein kinase"/>
    <property type="match status" value="1"/>
</dbReference>
<dbReference type="SUPFAM" id="SSF51206">
    <property type="entry name" value="cAMP-binding domain-like"/>
    <property type="match status" value="2"/>
</dbReference>
<evidence type="ECO:0000256" key="7">
    <source>
        <dbReference type="ARBA" id="ARBA00022777"/>
    </source>
</evidence>
<protein>
    <recommendedName>
        <fullName evidence="2 12">cGMP-dependent protein kinase</fullName>
        <ecNumber evidence="2 12">2.7.11.12</ecNumber>
    </recommendedName>
</protein>
<dbReference type="InterPro" id="IPR011009">
    <property type="entry name" value="Kinase-like_dom_sf"/>
</dbReference>
<reference evidence="19" key="1">
    <citation type="journal article" date="2016" name="Sci. Rep.">
        <title>Molecular characterization of firefly nuptial gifts: a multi-omics approach sheds light on postcopulatory sexual selection.</title>
        <authorList>
            <person name="Al-Wathiqui N."/>
            <person name="Fallon T.R."/>
            <person name="South A."/>
            <person name="Weng J.K."/>
            <person name="Lewis S.M."/>
        </authorList>
    </citation>
    <scope>NUCLEOTIDE SEQUENCE</scope>
</reference>
<dbReference type="InterPro" id="IPR035014">
    <property type="entry name" value="STKc_cGK"/>
</dbReference>
<evidence type="ECO:0000256" key="1">
    <source>
        <dbReference type="ARBA" id="ARBA00006352"/>
    </source>
</evidence>
<evidence type="ECO:0000256" key="13">
    <source>
        <dbReference type="PIRSR" id="PIRSR000559-1"/>
    </source>
</evidence>
<dbReference type="GO" id="GO:0106310">
    <property type="term" value="F:protein serine kinase activity"/>
    <property type="evidence" value="ECO:0007669"/>
    <property type="project" value="RHEA"/>
</dbReference>
<evidence type="ECO:0000256" key="2">
    <source>
        <dbReference type="ARBA" id="ARBA00012428"/>
    </source>
</evidence>
<evidence type="ECO:0000256" key="15">
    <source>
        <dbReference type="PROSITE-ProRule" id="PRU10141"/>
    </source>
</evidence>
<dbReference type="PROSITE" id="PS00889">
    <property type="entry name" value="CNMP_BINDING_2"/>
    <property type="match status" value="1"/>
</dbReference>
<organism evidence="19">
    <name type="scientific">Photinus pyralis</name>
    <name type="common">Common eastern firefly</name>
    <name type="synonym">Lampyris pyralis</name>
    <dbReference type="NCBI Taxonomy" id="7054"/>
    <lineage>
        <taxon>Eukaryota</taxon>
        <taxon>Metazoa</taxon>
        <taxon>Ecdysozoa</taxon>
        <taxon>Arthropoda</taxon>
        <taxon>Hexapoda</taxon>
        <taxon>Insecta</taxon>
        <taxon>Pterygota</taxon>
        <taxon>Neoptera</taxon>
        <taxon>Endopterygota</taxon>
        <taxon>Coleoptera</taxon>
        <taxon>Polyphaga</taxon>
        <taxon>Elateriformia</taxon>
        <taxon>Elateroidea</taxon>
        <taxon>Lampyridae</taxon>
        <taxon>Lampyrinae</taxon>
        <taxon>Photinus</taxon>
    </lineage>
</organism>
<evidence type="ECO:0000256" key="10">
    <source>
        <dbReference type="ARBA" id="ARBA00047298"/>
    </source>
</evidence>
<evidence type="ECO:0000259" key="16">
    <source>
        <dbReference type="PROSITE" id="PS50011"/>
    </source>
</evidence>
<dbReference type="SMART" id="SM00133">
    <property type="entry name" value="S_TK_X"/>
    <property type="match status" value="1"/>
</dbReference>
<evidence type="ECO:0000256" key="11">
    <source>
        <dbReference type="ARBA" id="ARBA00047462"/>
    </source>
</evidence>
<dbReference type="CDD" id="cd00038">
    <property type="entry name" value="CAP_ED"/>
    <property type="match status" value="2"/>
</dbReference>
<dbReference type="Gene3D" id="3.30.200.20">
    <property type="entry name" value="Phosphorylase Kinase, domain 1"/>
    <property type="match status" value="1"/>
</dbReference>
<dbReference type="PROSITE" id="PS00888">
    <property type="entry name" value="CNMP_BINDING_1"/>
    <property type="match status" value="1"/>
</dbReference>
<dbReference type="SMART" id="SM00100">
    <property type="entry name" value="cNMP"/>
    <property type="match status" value="2"/>
</dbReference>
<evidence type="ECO:0000256" key="3">
    <source>
        <dbReference type="ARBA" id="ARBA00022527"/>
    </source>
</evidence>
<proteinExistence type="inferred from homology"/>
<dbReference type="PIRSF" id="PIRSF000559">
    <property type="entry name" value="cGMP-dep_kinase"/>
    <property type="match status" value="1"/>
</dbReference>
<keyword evidence="3 12" id="KW-0723">Serine/threonine-protein kinase</keyword>
<dbReference type="InterPro" id="IPR018490">
    <property type="entry name" value="cNMP-bd_dom_sf"/>
</dbReference>
<evidence type="ECO:0000256" key="5">
    <source>
        <dbReference type="ARBA" id="ARBA00022679"/>
    </source>
</evidence>
<dbReference type="PANTHER" id="PTHR24353">
    <property type="entry name" value="CYCLIC NUCLEOTIDE-DEPENDENT PROTEIN KINASE"/>
    <property type="match status" value="1"/>
</dbReference>
<dbReference type="PROSITE" id="PS00108">
    <property type="entry name" value="PROTEIN_KINASE_ST"/>
    <property type="match status" value="1"/>
</dbReference>
<evidence type="ECO:0000313" key="19">
    <source>
        <dbReference type="EMBL" id="JAV74667.1"/>
    </source>
</evidence>
<feature type="domain" description="Cyclic nucleotide-binding" evidence="17">
    <location>
        <begin position="111"/>
        <end position="226"/>
    </location>
</feature>
<dbReference type="PROSITE" id="PS51285">
    <property type="entry name" value="AGC_KINASE_CTER"/>
    <property type="match status" value="1"/>
</dbReference>
<dbReference type="SMART" id="SM00220">
    <property type="entry name" value="S_TKc"/>
    <property type="match status" value="1"/>
</dbReference>
<feature type="active site" description="Proton acceptor" evidence="13">
    <location>
        <position position="489"/>
    </location>
</feature>
<dbReference type="GO" id="GO:0004692">
    <property type="term" value="F:cGMP-dependent protein kinase activity"/>
    <property type="evidence" value="ECO:0007669"/>
    <property type="project" value="UniProtKB-EC"/>
</dbReference>
<dbReference type="Pfam" id="PF00027">
    <property type="entry name" value="cNMP_binding"/>
    <property type="match status" value="2"/>
</dbReference>
<sequence>MFLCKWRKSRSWNVPQAPPAPTKVLQHNGDGIPNPVKARDEISNEVDKVPDSLTISDDDLNEVDANRRRSGLAGHSKNVDEDFSNVQITKYSKSEADEQLIKDALKKNEFLKNLLEGGRLEAVVDAMYDRTVKENEIIIKEGSVGTQLYISANGTYKVIIKNKLVSTFDDNRVFGELAILYDAKRLATIEALSDGRVWVLEQSVYQKLMLKSEIEHRDQLLNFLQNVPKLNSVPQEVLSRVTDLLKREFFAPGAVIVQQGDEGDKFYIISAGSVTISRENEGKVGNMVREEFFGELALLNDIVRQATVVADPPGVECFSLSREDFILHFGNVEDIENISYNTNKAKISNKVENPYIDIQLSDLERRSTLGVGGFGRVELVQHKAQEELVFALKYLKKIDMVLQHHQEHVFNEKLIQISCDSIFIVRMYKTMRDNKYLYFLMEACLGGDLWSLLQRQKGRRFEETTARFYAASVLEALAYLHERSIVYRDLKPENLLLDPMGNLKLTDFGFAKKLGPKGRSYTFAGTPEYVAPEIVLNRGHDRSVDYWALGIFIFEMIVGRTPFRSNDSSYMKTYNLILRGIESIMPFPEVIPRKAGHLIKKLCRSMPTERLGCQKEGVQAIRDHRWFTGFDWELLQAGQLRAPFKRSLKSNIDTQYFDKFQKDSDIPPDELSGWDDDFENLTLLL</sequence>
<dbReference type="Gene3D" id="2.60.120.10">
    <property type="entry name" value="Jelly Rolls"/>
    <property type="match status" value="2"/>
</dbReference>
<comment type="catalytic activity">
    <reaction evidence="11">
        <text>L-seryl-[protein] + ATP = O-phospho-L-seryl-[protein] + ADP + H(+)</text>
        <dbReference type="Rhea" id="RHEA:17989"/>
        <dbReference type="Rhea" id="RHEA-COMP:9863"/>
        <dbReference type="Rhea" id="RHEA-COMP:11604"/>
        <dbReference type="ChEBI" id="CHEBI:15378"/>
        <dbReference type="ChEBI" id="CHEBI:29999"/>
        <dbReference type="ChEBI" id="CHEBI:30616"/>
        <dbReference type="ChEBI" id="CHEBI:83421"/>
        <dbReference type="ChEBI" id="CHEBI:456216"/>
        <dbReference type="EC" id="2.7.11.12"/>
    </reaction>
</comment>
<dbReference type="InterPro" id="IPR000595">
    <property type="entry name" value="cNMP-bd_dom"/>
</dbReference>
<keyword evidence="6 12" id="KW-0547">Nucleotide-binding</keyword>
<feature type="domain" description="AGC-kinase C-terminal" evidence="18">
    <location>
        <begin position="628"/>
        <end position="685"/>
    </location>
</feature>
<comment type="catalytic activity">
    <reaction evidence="10 12">
        <text>L-threonyl-[protein] + ATP = O-phospho-L-threonyl-[protein] + ADP + H(+)</text>
        <dbReference type="Rhea" id="RHEA:46608"/>
        <dbReference type="Rhea" id="RHEA-COMP:11060"/>
        <dbReference type="Rhea" id="RHEA-COMP:11605"/>
        <dbReference type="ChEBI" id="CHEBI:15378"/>
        <dbReference type="ChEBI" id="CHEBI:30013"/>
        <dbReference type="ChEBI" id="CHEBI:30616"/>
        <dbReference type="ChEBI" id="CHEBI:61977"/>
        <dbReference type="ChEBI" id="CHEBI:456216"/>
        <dbReference type="EC" id="2.7.11.12"/>
    </reaction>
</comment>